<name>A0A1V0S9A1_9VIRU</name>
<dbReference type="GO" id="GO:0016787">
    <property type="term" value="F:hydrolase activity"/>
    <property type="evidence" value="ECO:0007669"/>
    <property type="project" value="UniProtKB-KW"/>
</dbReference>
<dbReference type="InterPro" id="IPR001667">
    <property type="entry name" value="DDH_dom"/>
</dbReference>
<organism evidence="2">
    <name type="scientific">Catovirus CTV1</name>
    <dbReference type="NCBI Taxonomy" id="1977631"/>
    <lineage>
        <taxon>Viruses</taxon>
        <taxon>Varidnaviria</taxon>
        <taxon>Bamfordvirae</taxon>
        <taxon>Nucleocytoviricota</taxon>
        <taxon>Megaviricetes</taxon>
        <taxon>Imitervirales</taxon>
        <taxon>Mimiviridae</taxon>
        <taxon>Klosneuvirinae</taxon>
        <taxon>Catovirus</taxon>
    </lineage>
</organism>
<dbReference type="InterPro" id="IPR038763">
    <property type="entry name" value="DHH_sf"/>
</dbReference>
<sequence length="430" mass="50267">MSLNINKLCLEPEEVTTMIYHNKCVDGFTSALCCYLFFKNKNKNIKYIAASFDDDIPNVVNENVLICDFSYKKEVMKKLLSSCKKLVILDHHKSAEEDLAEIPEENKIFDSSYSGAYLAWKYFFREKEVPDLIKYVQDNDLFLNKLYYTKEIISYISSFSFEFSIYEKFIDNEYLKAGIKIGRDKMEETARYIERKISETQMLFLEIGDKYYLVPHVQSYTNKSEIGHKINEKYKNIDFCVIYSYDKEKNKTFFSLRSNNNNMDTTKITTYYQGGGHRNASGFILDNNHNNIPAVVLDKNLYKKLDSIKIKNITINSDVLSAITINYSCHKDKVGKYLLQYRDYNEYIQQGAYICKNNGNIISNNINIALIWHERKDNKTYLITVVCDSSDMFNIIKNYFESLNIICSVRNNVINITIPTNYDLVKNLIS</sequence>
<evidence type="ECO:0000259" key="1">
    <source>
        <dbReference type="Pfam" id="PF01368"/>
    </source>
</evidence>
<dbReference type="Pfam" id="PF01368">
    <property type="entry name" value="DHH"/>
    <property type="match status" value="1"/>
</dbReference>
<reference evidence="2" key="1">
    <citation type="journal article" date="2017" name="Science">
        <title>Giant viruses with an expanded complement of translation system components.</title>
        <authorList>
            <person name="Schulz F."/>
            <person name="Yutin N."/>
            <person name="Ivanova N.N."/>
            <person name="Ortega D.R."/>
            <person name="Lee T.K."/>
            <person name="Vierheilig J."/>
            <person name="Daims H."/>
            <person name="Horn M."/>
            <person name="Wagner M."/>
            <person name="Jensen G.J."/>
            <person name="Kyrpides N.C."/>
            <person name="Koonin E.V."/>
            <person name="Woyke T."/>
        </authorList>
    </citation>
    <scope>NUCLEOTIDE SEQUENCE</scope>
    <source>
        <strain evidence="2">CTV1</strain>
    </source>
</reference>
<dbReference type="EMBL" id="KY684083">
    <property type="protein sequence ID" value="ARF08297.1"/>
    <property type="molecule type" value="Genomic_DNA"/>
</dbReference>
<accession>A0A1V0S9A1</accession>
<gene>
    <name evidence="2" type="ORF">Catovirus_1_347</name>
</gene>
<dbReference type="Gene3D" id="3.10.310.30">
    <property type="match status" value="1"/>
</dbReference>
<dbReference type="PANTHER" id="PTHR46922">
    <property type="entry name" value="DHHA1 DOMAIN PROTEIN"/>
    <property type="match status" value="1"/>
</dbReference>
<proteinExistence type="predicted"/>
<keyword evidence="2" id="KW-0378">Hydrolase</keyword>
<protein>
    <submittedName>
        <fullName evidence="2">DHH family phosphohydrolase</fullName>
    </submittedName>
</protein>
<feature type="domain" description="DDH" evidence="1">
    <location>
        <begin position="18"/>
        <end position="123"/>
    </location>
</feature>
<dbReference type="PANTHER" id="PTHR46922:SF4">
    <property type="entry name" value="DHHA1 DOMAIN PROTEIN"/>
    <property type="match status" value="1"/>
</dbReference>
<evidence type="ECO:0000313" key="2">
    <source>
        <dbReference type="EMBL" id="ARF08297.1"/>
    </source>
</evidence>
<dbReference type="SUPFAM" id="SSF64182">
    <property type="entry name" value="DHH phosphoesterases"/>
    <property type="match status" value="1"/>
</dbReference>